<accession>A0A0E9VRZ2</accession>
<reference evidence="1" key="1">
    <citation type="submission" date="2014-11" db="EMBL/GenBank/DDBJ databases">
        <authorList>
            <person name="Amaro Gonzalez C."/>
        </authorList>
    </citation>
    <scope>NUCLEOTIDE SEQUENCE</scope>
</reference>
<proteinExistence type="predicted"/>
<organism evidence="1">
    <name type="scientific">Anguilla anguilla</name>
    <name type="common">European freshwater eel</name>
    <name type="synonym">Muraena anguilla</name>
    <dbReference type="NCBI Taxonomy" id="7936"/>
    <lineage>
        <taxon>Eukaryota</taxon>
        <taxon>Metazoa</taxon>
        <taxon>Chordata</taxon>
        <taxon>Craniata</taxon>
        <taxon>Vertebrata</taxon>
        <taxon>Euteleostomi</taxon>
        <taxon>Actinopterygii</taxon>
        <taxon>Neopterygii</taxon>
        <taxon>Teleostei</taxon>
        <taxon>Anguilliformes</taxon>
        <taxon>Anguillidae</taxon>
        <taxon>Anguilla</taxon>
    </lineage>
</organism>
<name>A0A0E9VRZ2_ANGAN</name>
<evidence type="ECO:0000313" key="1">
    <source>
        <dbReference type="EMBL" id="JAH80767.1"/>
    </source>
</evidence>
<dbReference type="EMBL" id="GBXM01027810">
    <property type="protein sequence ID" value="JAH80767.1"/>
    <property type="molecule type" value="Transcribed_RNA"/>
</dbReference>
<sequence length="25" mass="3056">MPHLRIHCDLINAEDILFSYYYSQL</sequence>
<protein>
    <submittedName>
        <fullName evidence="1">Uncharacterized protein</fullName>
    </submittedName>
</protein>
<dbReference type="AlphaFoldDB" id="A0A0E9VRZ2"/>
<reference evidence="1" key="2">
    <citation type="journal article" date="2015" name="Fish Shellfish Immunol.">
        <title>Early steps in the European eel (Anguilla anguilla)-Vibrio vulnificus interaction in the gills: Role of the RtxA13 toxin.</title>
        <authorList>
            <person name="Callol A."/>
            <person name="Pajuelo D."/>
            <person name="Ebbesson L."/>
            <person name="Teles M."/>
            <person name="MacKenzie S."/>
            <person name="Amaro C."/>
        </authorList>
    </citation>
    <scope>NUCLEOTIDE SEQUENCE</scope>
</reference>